<evidence type="ECO:0000256" key="7">
    <source>
        <dbReference type="ARBA" id="ARBA00023244"/>
    </source>
</evidence>
<evidence type="ECO:0000256" key="4">
    <source>
        <dbReference type="ARBA" id="ARBA00008981"/>
    </source>
</evidence>
<sequence length="442" mass="46780">MNKERGFLKVPKDFSKSVALYEEALKIIPGGVNSPVRAFKSVGLNPVFISRGEGAHIYDADGNSYIDYVGSWGPLILGHRHPHVIEALERCLREVGTSFGAPTELENILAAMVVEAVHSIDMVRLVNSGTEATMSALRLARGYTGRNKIVKFEGCYHGHADFLLIKAGSGALTLGTPTSPGIPPGSAVNTIIANYNDLDGLNEIFKLEGEDIAAVIVEPVTGNMGVIPPAPGFLEGLRNLTSTYGSLLIFDEVMTGFRVAYGGAQQLYGITPDLTCLGKIIGGGLPVGAYGGKREIMERVSPSGPVYQAGTLSGNPLAVTAGIATLEIIRQPGVYEQLEQSSQALASGLAEAAGEAGAEVCLNRVGSMLCCFFTGQDVKDYASACTSNTAQYAAFFKAMLEQGVYLAPSQFEAAFMSLVHGDGEIDETVEAARHSFKTAMEK</sequence>
<proteinExistence type="inferred from homology"/>
<comment type="cofactor">
    <cofactor evidence="2 8">
        <name>pyridoxal 5'-phosphate</name>
        <dbReference type="ChEBI" id="CHEBI:597326"/>
    </cofactor>
</comment>
<keyword evidence="8" id="KW-0963">Cytoplasm</keyword>
<dbReference type="Gene3D" id="3.90.1150.10">
    <property type="entry name" value="Aspartate Aminotransferase, domain 1"/>
    <property type="match status" value="1"/>
</dbReference>
<comment type="subunit">
    <text evidence="8">Homodimer.</text>
</comment>
<comment type="catalytic activity">
    <reaction evidence="1 8">
        <text>(S)-4-amino-5-oxopentanoate = 5-aminolevulinate</text>
        <dbReference type="Rhea" id="RHEA:14265"/>
        <dbReference type="ChEBI" id="CHEBI:57501"/>
        <dbReference type="ChEBI" id="CHEBI:356416"/>
        <dbReference type="EC" id="5.4.3.8"/>
    </reaction>
</comment>
<dbReference type="InterPro" id="IPR015422">
    <property type="entry name" value="PyrdxlP-dep_Trfase_small"/>
</dbReference>
<keyword evidence="10" id="KW-1185">Reference proteome</keyword>
<dbReference type="InterPro" id="IPR004639">
    <property type="entry name" value="4pyrrol_synth_GluAld_NH2Trfase"/>
</dbReference>
<accession>A0A4Y7RE10</accession>
<dbReference type="GO" id="GO:0030170">
    <property type="term" value="F:pyridoxal phosphate binding"/>
    <property type="evidence" value="ECO:0007669"/>
    <property type="project" value="InterPro"/>
</dbReference>
<comment type="caution">
    <text evidence="9">The sequence shown here is derived from an EMBL/GenBank/DDBJ whole genome shotgun (WGS) entry which is preliminary data.</text>
</comment>
<dbReference type="GO" id="GO:0006782">
    <property type="term" value="P:protoporphyrinogen IX biosynthetic process"/>
    <property type="evidence" value="ECO:0007669"/>
    <property type="project" value="UniProtKB-UniRule"/>
</dbReference>
<dbReference type="Proteomes" id="UP000298324">
    <property type="component" value="Unassembled WGS sequence"/>
</dbReference>
<keyword evidence="5 8" id="KW-0663">Pyridoxal phosphate</keyword>
<name>A0A4Y7RE10_9FIRM</name>
<dbReference type="AlphaFoldDB" id="A0A4Y7RE10"/>
<dbReference type="GO" id="GO:0042286">
    <property type="term" value="F:glutamate-1-semialdehyde 2,1-aminomutase activity"/>
    <property type="evidence" value="ECO:0007669"/>
    <property type="project" value="UniProtKB-UniRule"/>
</dbReference>
<dbReference type="GO" id="GO:0008483">
    <property type="term" value="F:transaminase activity"/>
    <property type="evidence" value="ECO:0007669"/>
    <property type="project" value="InterPro"/>
</dbReference>
<protein>
    <recommendedName>
        <fullName evidence="8">Glutamate-1-semialdehyde 2,1-aminomutase</fullName>
        <shortName evidence="8">GSA</shortName>
        <ecNumber evidence="8">5.4.3.8</ecNumber>
    </recommendedName>
    <alternativeName>
        <fullName evidence="8">Glutamate-1-semialdehyde aminotransferase</fullName>
        <shortName evidence="8">GSA-AT</shortName>
    </alternativeName>
</protein>
<dbReference type="InterPro" id="IPR049704">
    <property type="entry name" value="Aminotrans_3_PPA_site"/>
</dbReference>
<reference evidence="9 10" key="1">
    <citation type="journal article" date="2018" name="Environ. Microbiol.">
        <title>Novel energy conservation strategies and behaviour of Pelotomaculum schinkii driving syntrophic propionate catabolism.</title>
        <authorList>
            <person name="Hidalgo-Ahumada C.A.P."/>
            <person name="Nobu M.K."/>
            <person name="Narihiro T."/>
            <person name="Tamaki H."/>
            <person name="Liu W.T."/>
            <person name="Kamagata Y."/>
            <person name="Stams A.J.M."/>
            <person name="Imachi H."/>
            <person name="Sousa D.Z."/>
        </authorList>
    </citation>
    <scope>NUCLEOTIDE SEQUENCE [LARGE SCALE GENOMIC DNA]</scope>
    <source>
        <strain evidence="9 10">HH</strain>
    </source>
</reference>
<dbReference type="GO" id="GO:0005737">
    <property type="term" value="C:cytoplasm"/>
    <property type="evidence" value="ECO:0007669"/>
    <property type="project" value="UniProtKB-SubCell"/>
</dbReference>
<gene>
    <name evidence="9" type="primary">hemL2</name>
    <name evidence="8" type="synonym">hemL</name>
    <name evidence="9" type="ORF">Psch_00559</name>
</gene>
<dbReference type="Gene3D" id="3.40.640.10">
    <property type="entry name" value="Type I PLP-dependent aspartate aminotransferase-like (Major domain)"/>
    <property type="match status" value="1"/>
</dbReference>
<dbReference type="PANTHER" id="PTHR43713">
    <property type="entry name" value="GLUTAMATE-1-SEMIALDEHYDE 2,1-AMINOMUTASE"/>
    <property type="match status" value="1"/>
</dbReference>
<dbReference type="FunFam" id="3.40.640.10:FF:000021">
    <property type="entry name" value="Glutamate-1-semialdehyde 2,1-aminomutase"/>
    <property type="match status" value="1"/>
</dbReference>
<dbReference type="InterPro" id="IPR015421">
    <property type="entry name" value="PyrdxlP-dep_Trfase_major"/>
</dbReference>
<evidence type="ECO:0000313" key="9">
    <source>
        <dbReference type="EMBL" id="TEB07019.1"/>
    </source>
</evidence>
<dbReference type="EMBL" id="QFGA01000001">
    <property type="protein sequence ID" value="TEB07019.1"/>
    <property type="molecule type" value="Genomic_DNA"/>
</dbReference>
<comment type="subcellular location">
    <subcellularLocation>
        <location evidence="8">Cytoplasm</location>
    </subcellularLocation>
</comment>
<dbReference type="PANTHER" id="PTHR43713:SF3">
    <property type="entry name" value="GLUTAMATE-1-SEMIALDEHYDE 2,1-AMINOMUTASE 1, CHLOROPLASTIC-RELATED"/>
    <property type="match status" value="1"/>
</dbReference>
<dbReference type="SUPFAM" id="SSF53383">
    <property type="entry name" value="PLP-dependent transferases"/>
    <property type="match status" value="1"/>
</dbReference>
<keyword evidence="7 8" id="KW-0627">Porphyrin biosynthesis</keyword>
<dbReference type="InterPro" id="IPR015424">
    <property type="entry name" value="PyrdxlP-dep_Trfase"/>
</dbReference>
<evidence type="ECO:0000256" key="1">
    <source>
        <dbReference type="ARBA" id="ARBA00001579"/>
    </source>
</evidence>
<evidence type="ECO:0000256" key="6">
    <source>
        <dbReference type="ARBA" id="ARBA00023235"/>
    </source>
</evidence>
<dbReference type="NCBIfam" id="NF000818">
    <property type="entry name" value="PRK00062.1"/>
    <property type="match status" value="1"/>
</dbReference>
<keyword evidence="6 8" id="KW-0413">Isomerase</keyword>
<comment type="similarity">
    <text evidence="4 8">Belongs to the class-III pyridoxal-phosphate-dependent aminotransferase family. HemL subfamily.</text>
</comment>
<dbReference type="EC" id="5.4.3.8" evidence="8"/>
<dbReference type="HAMAP" id="MF_00375">
    <property type="entry name" value="HemL_aminotrans_3"/>
    <property type="match status" value="1"/>
</dbReference>
<dbReference type="PROSITE" id="PS00600">
    <property type="entry name" value="AA_TRANSFER_CLASS_3"/>
    <property type="match status" value="1"/>
</dbReference>
<dbReference type="Pfam" id="PF00202">
    <property type="entry name" value="Aminotran_3"/>
    <property type="match status" value="1"/>
</dbReference>
<feature type="modified residue" description="N6-(pyridoxal phosphate)lysine" evidence="8">
    <location>
        <position position="279"/>
    </location>
</feature>
<dbReference type="InterPro" id="IPR005814">
    <property type="entry name" value="Aminotrans_3"/>
</dbReference>
<comment type="pathway">
    <text evidence="3">Porphyrin-containing compound metabolism; protoporphyrin-IX biosynthesis; 5-aminolevulinate from L-glutamyl-tRNA(Glu): step 2/2.</text>
</comment>
<evidence type="ECO:0000256" key="5">
    <source>
        <dbReference type="ARBA" id="ARBA00022898"/>
    </source>
</evidence>
<evidence type="ECO:0000256" key="2">
    <source>
        <dbReference type="ARBA" id="ARBA00001933"/>
    </source>
</evidence>
<dbReference type="CDD" id="cd00610">
    <property type="entry name" value="OAT_like"/>
    <property type="match status" value="1"/>
</dbReference>
<dbReference type="NCBIfam" id="TIGR00713">
    <property type="entry name" value="hemL"/>
    <property type="match status" value="1"/>
</dbReference>
<dbReference type="UniPathway" id="UPA00251">
    <property type="reaction ID" value="UER00317"/>
</dbReference>
<evidence type="ECO:0000256" key="3">
    <source>
        <dbReference type="ARBA" id="ARBA00004819"/>
    </source>
</evidence>
<evidence type="ECO:0000256" key="8">
    <source>
        <dbReference type="HAMAP-Rule" id="MF_00375"/>
    </source>
</evidence>
<organism evidence="9 10">
    <name type="scientific">Pelotomaculum schinkii</name>
    <dbReference type="NCBI Taxonomy" id="78350"/>
    <lineage>
        <taxon>Bacteria</taxon>
        <taxon>Bacillati</taxon>
        <taxon>Bacillota</taxon>
        <taxon>Clostridia</taxon>
        <taxon>Eubacteriales</taxon>
        <taxon>Desulfotomaculaceae</taxon>
        <taxon>Pelotomaculum</taxon>
    </lineage>
</organism>
<evidence type="ECO:0000313" key="10">
    <source>
        <dbReference type="Proteomes" id="UP000298324"/>
    </source>
</evidence>